<evidence type="ECO:0000256" key="1">
    <source>
        <dbReference type="ARBA" id="ARBA00004141"/>
    </source>
</evidence>
<dbReference type="Pfam" id="PF01529">
    <property type="entry name" value="DHHC"/>
    <property type="match status" value="1"/>
</dbReference>
<comment type="subcellular location">
    <subcellularLocation>
        <location evidence="1">Membrane</location>
        <topology evidence="1">Multi-pass membrane protein</topology>
    </subcellularLocation>
</comment>
<evidence type="ECO:0000256" key="2">
    <source>
        <dbReference type="ARBA" id="ARBA00022692"/>
    </source>
</evidence>
<evidence type="ECO:0000256" key="6">
    <source>
        <dbReference type="ARBA" id="ARBA00047790"/>
    </source>
</evidence>
<evidence type="ECO:0000256" key="8">
    <source>
        <dbReference type="SAM" id="MobiDB-lite"/>
    </source>
</evidence>
<protein>
    <recommendedName>
        <fullName evidence="7">Palmitoyltransferase</fullName>
        <ecNumber evidence="7">2.3.1.225</ecNumber>
    </recommendedName>
</protein>
<feature type="transmembrane region" description="Helical" evidence="7">
    <location>
        <begin position="149"/>
        <end position="173"/>
    </location>
</feature>
<keyword evidence="3 7" id="KW-1133">Transmembrane helix</keyword>
<evidence type="ECO:0000256" key="3">
    <source>
        <dbReference type="ARBA" id="ARBA00022989"/>
    </source>
</evidence>
<keyword evidence="2 7" id="KW-0812">Transmembrane</keyword>
<dbReference type="PROSITE" id="PS50216">
    <property type="entry name" value="DHHC"/>
    <property type="match status" value="1"/>
</dbReference>
<sequence length="334" mass="37612">MERRQRRSRKCGSQQVPIVIALILLTGTTAVYFGFVCPYLVEEYHFAIAIVNGVLTLTVHLMFARATFTDPGVYPRAPESEDEENDLRQPLYRNIEIKGITVKMKWCETCRFYRPPRCSHCSVCNNCVEVFDHHCPWVDNCIGKKNYRYFFFFVTSLSLHILTVIAFTILFVVKKKGEGEGMVQILPAIIILAIAGLASFPVLGLSIFHIGLVALGRTTNEQVTGKFGSGHNPFDLGCYQNCCTALFGPLPPRYLGYKMPKRKKKKKGSPYGGDEETVHNGEPLHTQHIRIEMEPIAAGGDSISDTKFINIVLAQSQPPLHYSLSFTIHHHQPH</sequence>
<feature type="transmembrane region" description="Helical" evidence="7">
    <location>
        <begin position="20"/>
        <end position="41"/>
    </location>
</feature>
<dbReference type="EnsemblMetazoa" id="CLYHEMT002449.3">
    <property type="protein sequence ID" value="CLYHEMP002449.3"/>
    <property type="gene ID" value="CLYHEMG002449"/>
</dbReference>
<dbReference type="GO" id="GO:0016020">
    <property type="term" value="C:membrane"/>
    <property type="evidence" value="ECO:0007669"/>
    <property type="project" value="UniProtKB-SubCell"/>
</dbReference>
<evidence type="ECO:0000259" key="9">
    <source>
        <dbReference type="Pfam" id="PF01529"/>
    </source>
</evidence>
<evidence type="ECO:0000313" key="11">
    <source>
        <dbReference type="Proteomes" id="UP000594262"/>
    </source>
</evidence>
<comment type="domain">
    <text evidence="7">The DHHC domain is required for palmitoyltransferase activity.</text>
</comment>
<feature type="region of interest" description="Disordered" evidence="8">
    <location>
        <begin position="259"/>
        <end position="284"/>
    </location>
</feature>
<dbReference type="GO" id="GO:0019706">
    <property type="term" value="F:protein-cysteine S-palmitoyltransferase activity"/>
    <property type="evidence" value="ECO:0007669"/>
    <property type="project" value="UniProtKB-EC"/>
</dbReference>
<comment type="similarity">
    <text evidence="5">Belongs to the DHHC palmitoyltransferase family. ERF2/ZDHHC9 subfamily.</text>
</comment>
<dbReference type="PANTHER" id="PTHR12349">
    <property type="entry name" value="ANKYRIN REPEAT AND LEM DOMAIN-CONTAINING PROTEIN 2"/>
    <property type="match status" value="1"/>
</dbReference>
<evidence type="ECO:0000256" key="4">
    <source>
        <dbReference type="ARBA" id="ARBA00023136"/>
    </source>
</evidence>
<dbReference type="Proteomes" id="UP000594262">
    <property type="component" value="Unplaced"/>
</dbReference>
<evidence type="ECO:0000256" key="5">
    <source>
        <dbReference type="ARBA" id="ARBA00023463"/>
    </source>
</evidence>
<proteinExistence type="inferred from homology"/>
<keyword evidence="7" id="KW-0808">Transferase</keyword>
<name>A0A7M5WQL9_9CNID</name>
<keyword evidence="4 7" id="KW-0472">Membrane</keyword>
<feature type="transmembrane region" description="Helical" evidence="7">
    <location>
        <begin position="47"/>
        <end position="68"/>
    </location>
</feature>
<dbReference type="AlphaFoldDB" id="A0A7M5WQL9"/>
<feature type="domain" description="Palmitoyltransferase DHHC" evidence="9">
    <location>
        <begin position="103"/>
        <end position="224"/>
    </location>
</feature>
<evidence type="ECO:0000256" key="7">
    <source>
        <dbReference type="RuleBase" id="RU079119"/>
    </source>
</evidence>
<organism evidence="10 11">
    <name type="scientific">Clytia hemisphaerica</name>
    <dbReference type="NCBI Taxonomy" id="252671"/>
    <lineage>
        <taxon>Eukaryota</taxon>
        <taxon>Metazoa</taxon>
        <taxon>Cnidaria</taxon>
        <taxon>Hydrozoa</taxon>
        <taxon>Hydroidolina</taxon>
        <taxon>Leptothecata</taxon>
        <taxon>Obeliida</taxon>
        <taxon>Clytiidae</taxon>
        <taxon>Clytia</taxon>
    </lineage>
</organism>
<keyword evidence="7" id="KW-0012">Acyltransferase</keyword>
<accession>A0A7M5WQL9</accession>
<dbReference type="EC" id="2.3.1.225" evidence="7"/>
<evidence type="ECO:0000313" key="10">
    <source>
        <dbReference type="EnsemblMetazoa" id="CLYHEMP002449.3"/>
    </source>
</evidence>
<comment type="catalytic activity">
    <reaction evidence="6">
        <text>L-cysteinyl-[protein] + hexadecanoyl-CoA = S-hexadecanoyl-L-cysteinyl-[protein] + CoA</text>
        <dbReference type="Rhea" id="RHEA:36683"/>
        <dbReference type="Rhea" id="RHEA-COMP:10131"/>
        <dbReference type="Rhea" id="RHEA-COMP:11032"/>
        <dbReference type="ChEBI" id="CHEBI:29950"/>
        <dbReference type="ChEBI" id="CHEBI:57287"/>
        <dbReference type="ChEBI" id="CHEBI:57379"/>
        <dbReference type="ChEBI" id="CHEBI:74151"/>
        <dbReference type="EC" id="2.3.1.225"/>
    </reaction>
    <physiologicalReaction direction="left-to-right" evidence="6">
        <dbReference type="Rhea" id="RHEA:36684"/>
    </physiologicalReaction>
</comment>
<dbReference type="OrthoDB" id="4096362at2759"/>
<dbReference type="InterPro" id="IPR001594">
    <property type="entry name" value="Palmitoyltrfase_DHHC"/>
</dbReference>
<keyword evidence="11" id="KW-1185">Reference proteome</keyword>
<feature type="transmembrane region" description="Helical" evidence="7">
    <location>
        <begin position="185"/>
        <end position="208"/>
    </location>
</feature>
<dbReference type="PANTHER" id="PTHR12349:SF2">
    <property type="entry name" value="PALMITOYLTRANSFERASE ZDHHC8"/>
    <property type="match status" value="1"/>
</dbReference>
<reference evidence="10" key="1">
    <citation type="submission" date="2021-01" db="UniProtKB">
        <authorList>
            <consortium name="EnsemblMetazoa"/>
        </authorList>
    </citation>
    <scope>IDENTIFICATION</scope>
</reference>
<feature type="compositionally biased region" description="Basic residues" evidence="8">
    <location>
        <begin position="259"/>
        <end position="268"/>
    </location>
</feature>